<evidence type="ECO:0000256" key="6">
    <source>
        <dbReference type="ARBA" id="ARBA00022553"/>
    </source>
</evidence>
<keyword evidence="13" id="KW-0652">Protein synthesis inhibitor</keyword>
<dbReference type="PANTHER" id="PTHR22922">
    <property type="entry name" value="GPI-ANCHORED PROTEIN P137"/>
    <property type="match status" value="1"/>
</dbReference>
<dbReference type="SMART" id="SM00110">
    <property type="entry name" value="C1Q"/>
    <property type="match status" value="1"/>
</dbReference>
<feature type="compositionally biased region" description="Basic and acidic residues" evidence="21">
    <location>
        <begin position="363"/>
        <end position="424"/>
    </location>
</feature>
<dbReference type="Proteomes" id="UP000054379">
    <property type="component" value="Unassembled WGS sequence"/>
</dbReference>
<evidence type="ECO:0000256" key="20">
    <source>
        <dbReference type="SAM" id="Coils"/>
    </source>
</evidence>
<sequence>AAPSISMVQLSQAPFRCPSSPSGRSEEGEDKSMKAAKQQVNPSGETQPPSSPLQSALNSAASPSQAYETYIDNGLICLKHKIRNIEKKKLKLEDYKDRLKKGEALNQDQLEAVEKYDEVVHNLEFAKELQKTFSGLSQDLLKAQRKAQRRESLLKLEAEKKKLRTILQVQYVLQNFTQEHVQKDFKGGVNGAIYLPSKELDYLIRFAKLTCPERNENLSVEDQMEQSSLYFWDLLEGSEKPVVGTTYKHMKDLLSKLLDSGYFESIPTPRTTVPVKELEEEVNRKSERTRQMSKGESVKEPESIMELMKSEIQPQEFLNRRYLPEAEYSVKKKPEEPKSWEAECARRQEPPKSWEMLVDIEEQEQKQKQETLKPWEARVRQQEPKRSDSPKPWEAHVKEEEQKRESTKPWETRAEEEEQKKQEAPKAWVARVREEQESPKPWVAKVREEQDQKKQESPKPWIAKVREEQEQKKQESQKSWVTKQKKQEPVKAWAAHVREEPEQKKQETREAWEKADRQQQVSSQQLQNPPKSWGAASVGPKEQMGPKKFDMEPKEVPKPVHQPAAEFCSTSTLPKDPVLRREKLQDLMTQIQGTYNFMQESILDFDKASPSAIGSSQPPSVTPASSPVASKEQKLPGQSDFLQQPLQAAASSMTLHGSNTSLASADQTLSGSETEDLVTPQTQQATIPLPSEPQSPLPTSSTSMSPVPPAQSFQSPPASSSSVTITAAPFQAMQTVFKVNAPLPPRKDQETKEDSSYSAGYNQSFSTASTQTPPQCQLQSSHVAEQTSLSQESLSSVNYQPDGAVPVSNGSLAFYPAQTNVIPRPPQPYLNSRGSVRGSARGGRSLANSYRSPGGYKGFDAYRGSPSITNGNYGQLQFPGRDYAGMPYSQRDVNYQQCYKRGGITSGPRANSRAGWSDSSQVSSPERDNETFNSGDSGQGDSRSITPVDMPVTSQAATILPVHVYPLPQQMRVAFSAARTSNLAPGTLDQPIVFDLLLNNLGETFDIQLGRFNCPVNGTYVFIFHMLKLAVNVPLYVNLMKNEEVLVSAYANDGAPDHETASNHAVLQLFQGDQIWLRLHRGAIYGSSWKYSTFSGYLLYQD</sequence>
<feature type="region of interest" description="Disordered" evidence="21">
    <location>
        <begin position="1"/>
        <end position="59"/>
    </location>
</feature>
<dbReference type="InterPro" id="IPR028816">
    <property type="entry name" value="Caprin"/>
</dbReference>
<feature type="compositionally biased region" description="Low complexity" evidence="21">
    <location>
        <begin position="785"/>
        <end position="796"/>
    </location>
</feature>
<dbReference type="GO" id="GO:0030154">
    <property type="term" value="P:cell differentiation"/>
    <property type="evidence" value="ECO:0007669"/>
    <property type="project" value="UniProtKB-KW"/>
</dbReference>
<keyword evidence="7" id="KW-0341">Growth regulation</keyword>
<feature type="compositionally biased region" description="Low complexity" evidence="21">
    <location>
        <begin position="697"/>
        <end position="723"/>
    </location>
</feature>
<evidence type="ECO:0000256" key="4">
    <source>
        <dbReference type="ARBA" id="ARBA00022475"/>
    </source>
</evidence>
<feature type="compositionally biased region" description="Basic and acidic residues" evidence="21">
    <location>
        <begin position="544"/>
        <end position="558"/>
    </location>
</feature>
<proteinExistence type="inferred from homology"/>
<feature type="region of interest" description="Disordered" evidence="21">
    <location>
        <begin position="281"/>
        <end position="302"/>
    </location>
</feature>
<keyword evidence="9" id="KW-0221">Differentiation</keyword>
<evidence type="ECO:0000256" key="11">
    <source>
        <dbReference type="ARBA" id="ARBA00022884"/>
    </source>
</evidence>
<evidence type="ECO:0000256" key="9">
    <source>
        <dbReference type="ARBA" id="ARBA00022782"/>
    </source>
</evidence>
<feature type="domain" description="C1q" evidence="22">
    <location>
        <begin position="968"/>
        <end position="1102"/>
    </location>
</feature>
<keyword evidence="11" id="KW-0694">RNA-binding</keyword>
<evidence type="ECO:0000256" key="15">
    <source>
        <dbReference type="ARBA" id="ARBA00064065"/>
    </source>
</evidence>
<keyword evidence="6" id="KW-0597">Phosphoprotein</keyword>
<feature type="compositionally biased region" description="Polar residues" evidence="21">
    <location>
        <begin position="640"/>
        <end position="672"/>
    </location>
</feature>
<feature type="region of interest" description="Disordered" evidence="21">
    <location>
        <begin position="739"/>
        <end position="802"/>
    </location>
</feature>
<dbReference type="PANTHER" id="PTHR22922:SF5">
    <property type="entry name" value="CAPRIN-2"/>
    <property type="match status" value="1"/>
</dbReference>
<feature type="compositionally biased region" description="Basic and acidic residues" evidence="21">
    <location>
        <begin position="464"/>
        <end position="476"/>
    </location>
</feature>
<evidence type="ECO:0000256" key="14">
    <source>
        <dbReference type="ARBA" id="ARBA00059021"/>
    </source>
</evidence>
<dbReference type="GO" id="GO:0046872">
    <property type="term" value="F:metal ion binding"/>
    <property type="evidence" value="ECO:0007669"/>
    <property type="project" value="UniProtKB-KW"/>
</dbReference>
<dbReference type="FunFam" id="2.60.120.40:FF:000003">
    <property type="entry name" value="caprin-2 isoform X1"/>
    <property type="match status" value="1"/>
</dbReference>
<feature type="compositionally biased region" description="Basic and acidic residues" evidence="21">
    <location>
        <begin position="24"/>
        <end position="33"/>
    </location>
</feature>
<dbReference type="GO" id="GO:0003723">
    <property type="term" value="F:RNA binding"/>
    <property type="evidence" value="ECO:0007669"/>
    <property type="project" value="UniProtKB-KW"/>
</dbReference>
<feature type="compositionally biased region" description="Basic and acidic residues" evidence="21">
    <location>
        <begin position="329"/>
        <end position="352"/>
    </location>
</feature>
<evidence type="ECO:0000256" key="12">
    <source>
        <dbReference type="ARBA" id="ARBA00023136"/>
    </source>
</evidence>
<evidence type="ECO:0000256" key="10">
    <source>
        <dbReference type="ARBA" id="ARBA00022837"/>
    </source>
</evidence>
<dbReference type="InterPro" id="IPR041637">
    <property type="entry name" value="Caprin-1_dimer"/>
</dbReference>
<dbReference type="GO" id="GO:0017148">
    <property type="term" value="P:negative regulation of translation"/>
    <property type="evidence" value="ECO:0007669"/>
    <property type="project" value="UniProtKB-KW"/>
</dbReference>
<feature type="compositionally biased region" description="Basic and acidic residues" evidence="21">
    <location>
        <begin position="281"/>
        <end position="290"/>
    </location>
</feature>
<gene>
    <name evidence="23" type="ORF">N329_11846</name>
</gene>
<evidence type="ECO:0000256" key="13">
    <source>
        <dbReference type="ARBA" id="ARBA00023193"/>
    </source>
</evidence>
<evidence type="ECO:0000256" key="3">
    <source>
        <dbReference type="ARBA" id="ARBA00007950"/>
    </source>
</evidence>
<evidence type="ECO:0000259" key="22">
    <source>
        <dbReference type="PROSITE" id="PS50871"/>
    </source>
</evidence>
<feature type="region of interest" description="Disordered" evidence="21">
    <location>
        <begin position="608"/>
        <end position="726"/>
    </location>
</feature>
<evidence type="ECO:0000256" key="18">
    <source>
        <dbReference type="ARBA" id="ARBA00080108"/>
    </source>
</evidence>
<keyword evidence="12" id="KW-0472">Membrane</keyword>
<accession>A0A091PTE5</accession>
<feature type="compositionally biased region" description="Polar residues" evidence="21">
    <location>
        <begin position="1"/>
        <end position="12"/>
    </location>
</feature>
<feature type="region of interest" description="Disordered" evidence="21">
    <location>
        <begin position="824"/>
        <end position="856"/>
    </location>
</feature>
<evidence type="ECO:0000256" key="7">
    <source>
        <dbReference type="ARBA" id="ARBA00022604"/>
    </source>
</evidence>
<feature type="non-terminal residue" evidence="23">
    <location>
        <position position="1"/>
    </location>
</feature>
<dbReference type="EMBL" id="KK665359">
    <property type="protein sequence ID" value="KFQ10940.1"/>
    <property type="molecule type" value="Genomic_DNA"/>
</dbReference>
<feature type="non-terminal residue" evidence="23">
    <location>
        <position position="1102"/>
    </location>
</feature>
<evidence type="ECO:0000256" key="17">
    <source>
        <dbReference type="ARBA" id="ARBA00078232"/>
    </source>
</evidence>
<dbReference type="InterPro" id="IPR008983">
    <property type="entry name" value="Tumour_necrosis_fac-like_dom"/>
</dbReference>
<protein>
    <recommendedName>
        <fullName evidence="16">Caprin-2</fullName>
    </recommendedName>
    <alternativeName>
        <fullName evidence="18">C1q domain-containing protein 1</fullName>
    </alternativeName>
    <alternativeName>
        <fullName evidence="17">Cytoplasmic activation/proliferation-associated protein 2</fullName>
    </alternativeName>
    <alternativeName>
        <fullName evidence="19">RNA granule protein 140</fullName>
    </alternativeName>
</protein>
<dbReference type="GO" id="GO:0005102">
    <property type="term" value="F:signaling receptor binding"/>
    <property type="evidence" value="ECO:0007669"/>
    <property type="project" value="TreeGrafter"/>
</dbReference>
<dbReference type="InterPro" id="IPR022070">
    <property type="entry name" value="Caprin-1_C"/>
</dbReference>
<dbReference type="Pfam" id="PF18293">
    <property type="entry name" value="Caprin-1_dimer"/>
    <property type="match status" value="1"/>
</dbReference>
<evidence type="ECO:0000313" key="23">
    <source>
        <dbReference type="EMBL" id="KFQ10940.1"/>
    </source>
</evidence>
<evidence type="ECO:0000256" key="16">
    <source>
        <dbReference type="ARBA" id="ARBA00067331"/>
    </source>
</evidence>
<comment type="similarity">
    <text evidence="3">Belongs to the caprin family.</text>
</comment>
<feature type="compositionally biased region" description="Basic and acidic residues" evidence="21">
    <location>
        <begin position="745"/>
        <end position="755"/>
    </location>
</feature>
<feature type="coiled-coil region" evidence="20">
    <location>
        <begin position="78"/>
        <end position="146"/>
    </location>
</feature>
<dbReference type="Pfam" id="PF00386">
    <property type="entry name" value="C1q"/>
    <property type="match status" value="1"/>
</dbReference>
<dbReference type="Gene3D" id="2.60.120.40">
    <property type="match status" value="1"/>
</dbReference>
<dbReference type="InterPro" id="IPR001073">
    <property type="entry name" value="C1q_dom"/>
</dbReference>
<keyword evidence="10" id="KW-0106">Calcium</keyword>
<dbReference type="Pfam" id="PF12287">
    <property type="entry name" value="Caprin-1_C"/>
    <property type="match status" value="1"/>
</dbReference>
<keyword evidence="8" id="KW-0479">Metal-binding</keyword>
<name>A0A091PTE5_HALAL</name>
<comment type="function">
    <text evidence="14">Promotes phosphorylation of the Wnt coreceptor LRP6, leading to increased activity of the canonical Wnt signaling pathway. Facilitates constitutive LRP6 phosphorylation by CDK14/CCNY during G2/M stage of the cell cycle, which may potentiate cells for Wnt signaling. May regulate the transport and translation of mRNAs, modulating for instance the expression of proteins involved in synaptic plasticity in neurons. Involved in regulation of growth as erythroblasts shift from a highly proliferative state towards their terminal phase of differentiation. May be involved in apoptosis.</text>
</comment>
<organism evidence="23 24">
    <name type="scientific">Haliaeetus albicilla</name>
    <name type="common">White-tailed sea-eagle</name>
    <name type="synonym">Falco albicilla</name>
    <dbReference type="NCBI Taxonomy" id="8969"/>
    <lineage>
        <taxon>Eukaryota</taxon>
        <taxon>Metazoa</taxon>
        <taxon>Chordata</taxon>
        <taxon>Craniata</taxon>
        <taxon>Vertebrata</taxon>
        <taxon>Euteleostomi</taxon>
        <taxon>Archelosauria</taxon>
        <taxon>Archosauria</taxon>
        <taxon>Dinosauria</taxon>
        <taxon>Saurischia</taxon>
        <taxon>Theropoda</taxon>
        <taxon>Coelurosauria</taxon>
        <taxon>Aves</taxon>
        <taxon>Neognathae</taxon>
        <taxon>Neoaves</taxon>
        <taxon>Telluraves</taxon>
        <taxon>Accipitrimorphae</taxon>
        <taxon>Accipitriformes</taxon>
        <taxon>Accipitridae</taxon>
        <taxon>Accipitrinae</taxon>
        <taxon>Haliaeetus</taxon>
    </lineage>
</organism>
<evidence type="ECO:0000256" key="5">
    <source>
        <dbReference type="ARBA" id="ARBA00022490"/>
    </source>
</evidence>
<dbReference type="PRINTS" id="PR00007">
    <property type="entry name" value="COMPLEMNTC1Q"/>
</dbReference>
<keyword evidence="4" id="KW-1003">Cell membrane</keyword>
<dbReference type="AlphaFoldDB" id="A0A091PTE5"/>
<feature type="compositionally biased region" description="Basic and acidic residues" evidence="21">
    <location>
        <begin position="445"/>
        <end position="457"/>
    </location>
</feature>
<evidence type="ECO:0000313" key="24">
    <source>
        <dbReference type="Proteomes" id="UP000054379"/>
    </source>
</evidence>
<evidence type="ECO:0000256" key="19">
    <source>
        <dbReference type="ARBA" id="ARBA00081559"/>
    </source>
</evidence>
<feature type="compositionally biased region" description="Low complexity" evidence="21">
    <location>
        <begin position="615"/>
        <end position="630"/>
    </location>
</feature>
<dbReference type="SUPFAM" id="SSF49842">
    <property type="entry name" value="TNF-like"/>
    <property type="match status" value="1"/>
</dbReference>
<evidence type="ECO:0000256" key="1">
    <source>
        <dbReference type="ARBA" id="ARBA00004202"/>
    </source>
</evidence>
<dbReference type="GO" id="GO:0090263">
    <property type="term" value="P:positive regulation of canonical Wnt signaling pathway"/>
    <property type="evidence" value="ECO:0007669"/>
    <property type="project" value="TreeGrafter"/>
</dbReference>
<feature type="compositionally biased region" description="Basic and acidic residues" evidence="21">
    <location>
        <begin position="496"/>
        <end position="517"/>
    </location>
</feature>
<feature type="compositionally biased region" description="Low complexity" evidence="21">
    <location>
        <begin position="832"/>
        <end position="845"/>
    </location>
</feature>
<feature type="compositionally biased region" description="Polar residues" evidence="21">
    <location>
        <begin position="756"/>
        <end position="784"/>
    </location>
</feature>
<evidence type="ECO:0000256" key="21">
    <source>
        <dbReference type="SAM" id="MobiDB-lite"/>
    </source>
</evidence>
<feature type="compositionally biased region" description="Low complexity" evidence="21">
    <location>
        <begin position="518"/>
        <end position="527"/>
    </location>
</feature>
<reference evidence="23 24" key="1">
    <citation type="submission" date="2014-04" db="EMBL/GenBank/DDBJ databases">
        <title>Genome evolution of avian class.</title>
        <authorList>
            <person name="Zhang G."/>
            <person name="Li C."/>
        </authorList>
    </citation>
    <scope>NUCLEOTIDE SEQUENCE [LARGE SCALE GENOMIC DNA]</scope>
    <source>
        <strain evidence="23">BGI_N329</strain>
    </source>
</reference>
<comment type="subunit">
    <text evidence="15">Homotrimer; via C1q domain. Found in a complex with LRP6, CCNY and CDK14 during G2/M stage; CAPRIN2 functions as a scaffold for the complex by binding to CCNY via its N terminus and to CDK14 via its C terminus. Interacts with LRP5. Interacts with LRP6.</text>
</comment>
<feature type="compositionally biased region" description="Polar residues" evidence="21">
    <location>
        <begin position="931"/>
        <end position="945"/>
    </location>
</feature>
<dbReference type="GO" id="GO:0005886">
    <property type="term" value="C:plasma membrane"/>
    <property type="evidence" value="ECO:0007669"/>
    <property type="project" value="UniProtKB-SubCell"/>
</dbReference>
<keyword evidence="5" id="KW-0963">Cytoplasm</keyword>
<evidence type="ECO:0000256" key="8">
    <source>
        <dbReference type="ARBA" id="ARBA00022723"/>
    </source>
</evidence>
<evidence type="ECO:0000256" key="2">
    <source>
        <dbReference type="ARBA" id="ARBA00004496"/>
    </source>
</evidence>
<feature type="compositionally biased region" description="Polar residues" evidence="21">
    <location>
        <begin position="38"/>
        <end position="59"/>
    </location>
</feature>
<comment type="subcellular location">
    <subcellularLocation>
        <location evidence="1">Cell membrane</location>
        <topology evidence="1">Peripheral membrane protein</topology>
    </subcellularLocation>
    <subcellularLocation>
        <location evidence="2">Cytoplasm</location>
    </subcellularLocation>
</comment>
<dbReference type="PROSITE" id="PS50871">
    <property type="entry name" value="C1Q"/>
    <property type="match status" value="1"/>
</dbReference>
<feature type="region of interest" description="Disordered" evidence="21">
    <location>
        <begin position="900"/>
        <end position="948"/>
    </location>
</feature>
<feature type="region of interest" description="Disordered" evidence="21">
    <location>
        <begin position="329"/>
        <end position="573"/>
    </location>
</feature>
<dbReference type="GO" id="GO:0005737">
    <property type="term" value="C:cytoplasm"/>
    <property type="evidence" value="ECO:0007669"/>
    <property type="project" value="UniProtKB-SubCell"/>
</dbReference>
<keyword evidence="20" id="KW-0175">Coiled coil</keyword>